<reference evidence="1 2" key="1">
    <citation type="submission" date="2023-02" db="EMBL/GenBank/DDBJ databases">
        <title>LHISI_Scaffold_Assembly.</title>
        <authorList>
            <person name="Stuart O.P."/>
            <person name="Cleave R."/>
            <person name="Magrath M.J.L."/>
            <person name="Mikheyev A.S."/>
        </authorList>
    </citation>
    <scope>NUCLEOTIDE SEQUENCE [LARGE SCALE GENOMIC DNA]</scope>
    <source>
        <strain evidence="1">Daus_M_001</strain>
        <tissue evidence="1">Leg muscle</tissue>
    </source>
</reference>
<organism evidence="1 2">
    <name type="scientific">Dryococelus australis</name>
    <dbReference type="NCBI Taxonomy" id="614101"/>
    <lineage>
        <taxon>Eukaryota</taxon>
        <taxon>Metazoa</taxon>
        <taxon>Ecdysozoa</taxon>
        <taxon>Arthropoda</taxon>
        <taxon>Hexapoda</taxon>
        <taxon>Insecta</taxon>
        <taxon>Pterygota</taxon>
        <taxon>Neoptera</taxon>
        <taxon>Polyneoptera</taxon>
        <taxon>Phasmatodea</taxon>
        <taxon>Verophasmatodea</taxon>
        <taxon>Anareolatae</taxon>
        <taxon>Phasmatidae</taxon>
        <taxon>Eurycanthinae</taxon>
        <taxon>Dryococelus</taxon>
    </lineage>
</organism>
<keyword evidence="2" id="KW-1185">Reference proteome</keyword>
<dbReference type="EMBL" id="JARBHB010000007">
    <property type="protein sequence ID" value="KAJ8878302.1"/>
    <property type="molecule type" value="Genomic_DNA"/>
</dbReference>
<evidence type="ECO:0000313" key="1">
    <source>
        <dbReference type="EMBL" id="KAJ8878302.1"/>
    </source>
</evidence>
<gene>
    <name evidence="1" type="ORF">PR048_018879</name>
</gene>
<comment type="caution">
    <text evidence="1">The sequence shown here is derived from an EMBL/GenBank/DDBJ whole genome shotgun (WGS) entry which is preliminary data.</text>
</comment>
<dbReference type="Proteomes" id="UP001159363">
    <property type="component" value="Chromosome 6"/>
</dbReference>
<sequence>MLLPVAFSAPANSGLRVRRSSWKIQEHFRTTTRLNGGGLDNGSTESRAAAEEVYLAGTSFRVIRSQPFEITRSCLSERVASELPIYVNADSRHLRSTDKMNRDWAMDVSHKSKANEINIRKVHVRVRSGKPMNDIPILNKLRADFNAELQQIGKDLKKILGQPINSSALEPCWTMPLFAGFIGGLPFTPALHSGAAPYSPRSTLIGSQDIDFFLRIDAVVAVRQVIGFVTCAHSVPGIRLPRESEPGRIETNDSRPWEGSIARTQPRHQLSFLAISYPRARAERGEGKGGEGNDYTIRLVPFSLLYTTSYPPSPLSCYPPQRIPSLLNGHYIKAAEVRYVDISVRARPARTEEYNGLLEACTWRLNDCKTPALALTKWNTATLAERLAHSPPTKAKRVQSPAVLHDFRKWESSRTMPLVGGFSRGYPVSPTPSFRRRSIFTSIVLIGTQDLAIVDSAVYCVGEAGLTVVSDPSVQQRSDCRFRPACTQTDAHHVARHSVVLRGLHPSARTLECCKEDVEMCWLQFTSIKQLGCALPVSQRLFEDAGSKVTDFPGAAFSDGGDGVETIFAEVVYLPSRRLLLMRRVYPPDRLFLYSPPPYHQPINNSVQNKPTLALRNTFAIFPASAVGNSVTSVVQSSTGNTGGSRIVCLSRANEDVVPNVSAHIVCLSRTNEDVVPNVSAHIVCLSRANEDVVPNVSAHIVSHCLSRANEDVVPNVSAHIVCLSRTNEDVVPNVSAHIVCLSRANEDVVPNVSAHIVCLSRANEDVVPNVSAHIVCLSRTNEDVVPNVSAHIVCLSRANEDVVPNVSAHIVCLSRTNEDVVPNVSAHIVCLSRANEDVVPNVSAHIVCLSRTNEDVVPNVSAHIVCISRANEDVVPNVSAHIVCLSRPNEDVVPNVSAHIVCLSRANEDVVPNVSAHIVCISRANEDVVPNVSAHIVCLSRTNEDVVPNVSAHIVCLSRANEDVVPNVSAHIVCLSHANEDVVPNVSAHIVCLSRTNEDVVPNVSAHIVCLSRANEDVVPNVSAHIVCISRANEDVVPNVSAHIVCLSRPNEDVVPNVSAHIVCLSRANEDVVPNVSAHIVCISRANEDVVPNVSAHIVCLSRTNEDVVPNVSAHIVCLSRANEDVVPNVSAHIVCLIRANEDVVPNVSAHIVCLSRANEDVVPNVSAHIVCLSRTNEDVVPNVSAHIVCLSRANEDVVPNVSAHIAVVVLTVVRLLQCAPEVGSDIIQPSEYLRMQRFDNRFFLTLQPHTPAIWRHKRCGGVAIASQRLVTCLRVIRPTNRQSVQHATANRRMVMPTSKVQHWNVASDSFEILQIFREILCHKDCCDTTQYL</sequence>
<name>A0ABQ9H225_9NEOP</name>
<evidence type="ECO:0000313" key="2">
    <source>
        <dbReference type="Proteomes" id="UP001159363"/>
    </source>
</evidence>
<protein>
    <submittedName>
        <fullName evidence="1">Uncharacterized protein</fullName>
    </submittedName>
</protein>
<accession>A0ABQ9H225</accession>
<proteinExistence type="predicted"/>